<name>A0A024HM04_PSEKB</name>
<feature type="signal peptide" evidence="1">
    <location>
        <begin position="1"/>
        <end position="20"/>
    </location>
</feature>
<dbReference type="Pfam" id="PF09906">
    <property type="entry name" value="DUF2135"/>
    <property type="match status" value="1"/>
</dbReference>
<dbReference type="InterPro" id="IPR019220">
    <property type="entry name" value="DUF2135"/>
</dbReference>
<dbReference type="Gene3D" id="2.60.120.380">
    <property type="match status" value="1"/>
</dbReference>
<dbReference type="PATRIC" id="fig|1301098.3.peg.4580"/>
<dbReference type="Proteomes" id="UP000025241">
    <property type="component" value="Chromosome I"/>
</dbReference>
<protein>
    <recommendedName>
        <fullName evidence="2">DUF2135 domain-containing protein</fullName>
    </recommendedName>
</protein>
<dbReference type="STRING" id="1301098.PKB_4592"/>
<feature type="domain" description="DUF2135" evidence="2">
    <location>
        <begin position="196"/>
        <end position="252"/>
    </location>
</feature>
<evidence type="ECO:0000313" key="4">
    <source>
        <dbReference type="Proteomes" id="UP000025241"/>
    </source>
</evidence>
<feature type="chain" id="PRO_5001533357" description="DUF2135 domain-containing protein" evidence="1">
    <location>
        <begin position="21"/>
        <end position="267"/>
    </location>
</feature>
<organism evidence="3 4">
    <name type="scientific">Pseudomonas knackmussii (strain DSM 6978 / CCUG 54928 / LMG 23759 / B13)</name>
    <dbReference type="NCBI Taxonomy" id="1301098"/>
    <lineage>
        <taxon>Bacteria</taxon>
        <taxon>Pseudomonadati</taxon>
        <taxon>Pseudomonadota</taxon>
        <taxon>Gammaproteobacteria</taxon>
        <taxon>Pseudomonadales</taxon>
        <taxon>Pseudomonadaceae</taxon>
        <taxon>Pseudomonas</taxon>
    </lineage>
</organism>
<keyword evidence="1" id="KW-0732">Signal</keyword>
<evidence type="ECO:0000259" key="2">
    <source>
        <dbReference type="Pfam" id="PF09906"/>
    </source>
</evidence>
<evidence type="ECO:0000256" key="1">
    <source>
        <dbReference type="SAM" id="SignalP"/>
    </source>
</evidence>
<dbReference type="InterPro" id="IPR012039">
    <property type="entry name" value="UCP012281"/>
</dbReference>
<reference evidence="3 4" key="2">
    <citation type="submission" date="2014-05" db="EMBL/GenBank/DDBJ databases">
        <title>Genome sequence of the 3-chlorobenzoate degrading bacterium Pseudomonas knackmussii B13 shows multiple evidence for horizontal gene transfer.</title>
        <authorList>
            <person name="Miyazaki R."/>
            <person name="Bertelli C."/>
            <person name="Falquet L."/>
            <person name="Robinson-Rechavi M."/>
            <person name="Gharib W."/>
            <person name="Roy S."/>
            <person name="Van der Meer J.R."/>
        </authorList>
    </citation>
    <scope>NUCLEOTIDE SEQUENCE [LARGE SCALE GENOMIC DNA]</scope>
    <source>
        <strain evidence="3 4">B13</strain>
    </source>
</reference>
<dbReference type="eggNOG" id="COG4676">
    <property type="taxonomic scope" value="Bacteria"/>
</dbReference>
<sequence length="267" mass="28450">MKPRAYLLLSLFVLPGLALAADAGIRLDTPVGGWRAGNGEGASFRQTVNYPASSVNTPADQSMTARIKGEIANAPKDKPATLVVNGVAMPLKIGEDGGFDRPYAFPAGSNSLEVISPDGQQRKRVQFFHGGGGGEVPAKLRVLLSWDSDNTDLDLHLVTPDGGHVWYGNRSLPNGATQDVDVTTGYGPEIIATPTPLKGQYLVYVNYFGGGYSADSESGDVEAAQPLTTARVTIVTEEGTPNEKQESFLVPMRQPGELTLVKRFSYP</sequence>
<dbReference type="HOGENOM" id="CLU_081783_0_0_6"/>
<keyword evidence="4" id="KW-1185">Reference proteome</keyword>
<accession>A0A024HM04</accession>
<gene>
    <name evidence="3" type="primary">yfaP</name>
    <name evidence="3" type="ORF">PKB_4592</name>
</gene>
<dbReference type="OrthoDB" id="266279at2"/>
<reference evidence="3 4" key="1">
    <citation type="submission" date="2013-03" db="EMBL/GenBank/DDBJ databases">
        <authorList>
            <person name="Linke B."/>
        </authorList>
    </citation>
    <scope>NUCLEOTIDE SEQUENCE [LARGE SCALE GENOMIC DNA]</scope>
    <source>
        <strain evidence="3 4">B13</strain>
    </source>
</reference>
<evidence type="ECO:0000313" key="3">
    <source>
        <dbReference type="EMBL" id="CDF85916.1"/>
    </source>
</evidence>
<dbReference type="PIRSF" id="PIRSF012281">
    <property type="entry name" value="UCP012281"/>
    <property type="match status" value="1"/>
</dbReference>
<proteinExistence type="predicted"/>
<dbReference type="KEGG" id="pkc:PKB_4592"/>
<dbReference type="EMBL" id="HG322950">
    <property type="protein sequence ID" value="CDF85916.1"/>
    <property type="molecule type" value="Genomic_DNA"/>
</dbReference>
<dbReference type="AlphaFoldDB" id="A0A024HM04"/>